<organism evidence="2 3">
    <name type="scientific">Paenibacillus sepulcri</name>
    <dbReference type="NCBI Taxonomy" id="359917"/>
    <lineage>
        <taxon>Bacteria</taxon>
        <taxon>Bacillati</taxon>
        <taxon>Bacillota</taxon>
        <taxon>Bacilli</taxon>
        <taxon>Bacillales</taxon>
        <taxon>Paenibacillaceae</taxon>
        <taxon>Paenibacillus</taxon>
    </lineage>
</organism>
<dbReference type="PANTHER" id="PTHR12110:SF53">
    <property type="entry name" value="BLR5974 PROTEIN"/>
    <property type="match status" value="1"/>
</dbReference>
<dbReference type="PANTHER" id="PTHR12110">
    <property type="entry name" value="HYDROXYPYRUVATE ISOMERASE"/>
    <property type="match status" value="1"/>
</dbReference>
<evidence type="ECO:0000313" key="3">
    <source>
        <dbReference type="Proteomes" id="UP001519887"/>
    </source>
</evidence>
<keyword evidence="3" id="KW-1185">Reference proteome</keyword>
<dbReference type="InterPro" id="IPR013022">
    <property type="entry name" value="Xyl_isomerase-like_TIM-brl"/>
</dbReference>
<proteinExistence type="predicted"/>
<dbReference type="InterPro" id="IPR036237">
    <property type="entry name" value="Xyl_isomerase-like_sf"/>
</dbReference>
<protein>
    <submittedName>
        <fullName evidence="2">Sugar phosphate isomerase/epimerase</fullName>
    </submittedName>
</protein>
<evidence type="ECO:0000259" key="1">
    <source>
        <dbReference type="Pfam" id="PF01261"/>
    </source>
</evidence>
<dbReference type="GO" id="GO:0016853">
    <property type="term" value="F:isomerase activity"/>
    <property type="evidence" value="ECO:0007669"/>
    <property type="project" value="UniProtKB-KW"/>
</dbReference>
<dbReference type="Proteomes" id="UP001519887">
    <property type="component" value="Unassembled WGS sequence"/>
</dbReference>
<dbReference type="SUPFAM" id="SSF51658">
    <property type="entry name" value="Xylose isomerase-like"/>
    <property type="match status" value="1"/>
</dbReference>
<keyword evidence="2" id="KW-0413">Isomerase</keyword>
<sequence length="279" mass="30335">MKTSLSVWSCHKYLFDKSWTNADFIDFAASTGAQGVELLSVFWNEETDIPAVRDALARTGIQLACFGACNNLVQTDAAAREAQVQDILRSVDMAVEFGARVVRVFAGDKRDGISYEQAKGWIVDGLKQGADYAESKGVTLCLENHGIFAGRGDQVVELIEAVGSSALRSTFDMGNFLLVDEQPVEALNQVTAYIHHVHAKDFRKVGPEETEGVYRSIAGDPYVGTVPTEGDVPAAVLVGKLAETGYDGWLSVEYEGLEEQRSGSERAVRIINQLVHSQG</sequence>
<evidence type="ECO:0000313" key="2">
    <source>
        <dbReference type="EMBL" id="MBW7458158.1"/>
    </source>
</evidence>
<gene>
    <name evidence="2" type="ORF">K0U00_29365</name>
</gene>
<dbReference type="EMBL" id="JAHZIK010001091">
    <property type="protein sequence ID" value="MBW7458158.1"/>
    <property type="molecule type" value="Genomic_DNA"/>
</dbReference>
<dbReference type="RefSeq" id="WP_210043528.1">
    <property type="nucleotide sequence ID" value="NZ_JBHLVU010000023.1"/>
</dbReference>
<dbReference type="Gene3D" id="3.20.20.150">
    <property type="entry name" value="Divalent-metal-dependent TIM barrel enzymes"/>
    <property type="match status" value="1"/>
</dbReference>
<dbReference type="Pfam" id="PF01261">
    <property type="entry name" value="AP_endonuc_2"/>
    <property type="match status" value="1"/>
</dbReference>
<comment type="caution">
    <text evidence="2">The sequence shown here is derived from an EMBL/GenBank/DDBJ whole genome shotgun (WGS) entry which is preliminary data.</text>
</comment>
<name>A0ABS7CB87_9BACL</name>
<dbReference type="InterPro" id="IPR050312">
    <property type="entry name" value="IolE/XylAMocC-like"/>
</dbReference>
<accession>A0ABS7CB87</accession>
<reference evidence="2 3" key="1">
    <citation type="submission" date="2021-07" db="EMBL/GenBank/DDBJ databases">
        <title>Paenibacillus radiodurans sp. nov., isolated from the southeastern edge of Tengger Desert.</title>
        <authorList>
            <person name="Zhang G."/>
        </authorList>
    </citation>
    <scope>NUCLEOTIDE SEQUENCE [LARGE SCALE GENOMIC DNA]</scope>
    <source>
        <strain evidence="2 3">CCM 7311</strain>
    </source>
</reference>
<feature type="domain" description="Xylose isomerase-like TIM barrel" evidence="1">
    <location>
        <begin position="25"/>
        <end position="268"/>
    </location>
</feature>